<dbReference type="AlphaFoldDB" id="A0A5B0Q296"/>
<dbReference type="Proteomes" id="UP000324748">
    <property type="component" value="Unassembled WGS sequence"/>
</dbReference>
<feature type="chain" id="PRO_5022783726" evidence="2">
    <location>
        <begin position="21"/>
        <end position="47"/>
    </location>
</feature>
<organism evidence="3 4">
    <name type="scientific">Puccinia graminis f. sp. tritici</name>
    <dbReference type="NCBI Taxonomy" id="56615"/>
    <lineage>
        <taxon>Eukaryota</taxon>
        <taxon>Fungi</taxon>
        <taxon>Dikarya</taxon>
        <taxon>Basidiomycota</taxon>
        <taxon>Pucciniomycotina</taxon>
        <taxon>Pucciniomycetes</taxon>
        <taxon>Pucciniales</taxon>
        <taxon>Pucciniaceae</taxon>
        <taxon>Puccinia</taxon>
    </lineage>
</organism>
<feature type="region of interest" description="Disordered" evidence="1">
    <location>
        <begin position="23"/>
        <end position="47"/>
    </location>
</feature>
<evidence type="ECO:0000313" key="3">
    <source>
        <dbReference type="EMBL" id="KAA1107262.1"/>
    </source>
</evidence>
<dbReference type="EMBL" id="VSWC01000029">
    <property type="protein sequence ID" value="KAA1107262.1"/>
    <property type="molecule type" value="Genomic_DNA"/>
</dbReference>
<sequence length="47" mass="5109">MISFLGLIILLGACLWHIESRPTNTVNYKPPPKNQPAPAGKPNSSHV</sequence>
<keyword evidence="2" id="KW-0732">Signal</keyword>
<gene>
    <name evidence="3" type="ORF">PGT21_008388</name>
</gene>
<evidence type="ECO:0000256" key="2">
    <source>
        <dbReference type="SAM" id="SignalP"/>
    </source>
</evidence>
<name>A0A5B0Q296_PUCGR</name>
<evidence type="ECO:0000256" key="1">
    <source>
        <dbReference type="SAM" id="MobiDB-lite"/>
    </source>
</evidence>
<accession>A0A5B0Q296</accession>
<comment type="caution">
    <text evidence="3">The sequence shown here is derived from an EMBL/GenBank/DDBJ whole genome shotgun (WGS) entry which is preliminary data.</text>
</comment>
<proteinExistence type="predicted"/>
<protein>
    <submittedName>
        <fullName evidence="3">Uncharacterized protein</fullName>
    </submittedName>
</protein>
<feature type="signal peptide" evidence="2">
    <location>
        <begin position="1"/>
        <end position="20"/>
    </location>
</feature>
<keyword evidence="4" id="KW-1185">Reference proteome</keyword>
<evidence type="ECO:0000313" key="4">
    <source>
        <dbReference type="Proteomes" id="UP000324748"/>
    </source>
</evidence>
<reference evidence="3 4" key="1">
    <citation type="submission" date="2019-05" db="EMBL/GenBank/DDBJ databases">
        <title>Emergence of the Ug99 lineage of the wheat stem rust pathogen through somatic hybridization.</title>
        <authorList>
            <person name="Li F."/>
            <person name="Upadhyaya N.M."/>
            <person name="Sperschneider J."/>
            <person name="Matny O."/>
            <person name="Nguyen-Phuc H."/>
            <person name="Mago R."/>
            <person name="Raley C."/>
            <person name="Miller M.E."/>
            <person name="Silverstein K.A.T."/>
            <person name="Henningsen E."/>
            <person name="Hirsch C.D."/>
            <person name="Visser B."/>
            <person name="Pretorius Z.A."/>
            <person name="Steffenson B.J."/>
            <person name="Schwessinger B."/>
            <person name="Dodds P.N."/>
            <person name="Figueroa M."/>
        </authorList>
    </citation>
    <scope>NUCLEOTIDE SEQUENCE [LARGE SCALE GENOMIC DNA]</scope>
    <source>
        <strain evidence="3">21-0</strain>
    </source>
</reference>